<keyword evidence="5 13" id="KW-1133">Transmembrane helix</keyword>
<evidence type="ECO:0000256" key="7">
    <source>
        <dbReference type="ARBA" id="ARBA00023136"/>
    </source>
</evidence>
<evidence type="ECO:0000256" key="4">
    <source>
        <dbReference type="ARBA" id="ARBA00022692"/>
    </source>
</evidence>
<dbReference type="GO" id="GO:0004974">
    <property type="term" value="F:leukotriene receptor activity"/>
    <property type="evidence" value="ECO:0007669"/>
    <property type="project" value="InterPro"/>
</dbReference>
<evidence type="ECO:0000256" key="13">
    <source>
        <dbReference type="SAM" id="Phobius"/>
    </source>
</evidence>
<dbReference type="GO" id="GO:0004875">
    <property type="term" value="F:complement receptor activity"/>
    <property type="evidence" value="ECO:0007669"/>
    <property type="project" value="TreeGrafter"/>
</dbReference>
<dbReference type="GeneID" id="114793734"/>
<accession>A0AAY3ZYU2</accession>
<protein>
    <recommendedName>
        <fullName evidence="14">G-protein coupled receptors family 1 profile domain-containing protein</fullName>
    </recommendedName>
</protein>
<proteinExistence type="inferred from homology"/>
<keyword evidence="2" id="KW-1003">Cell membrane</keyword>
<evidence type="ECO:0000313" key="16">
    <source>
        <dbReference type="Proteomes" id="UP000694580"/>
    </source>
</evidence>
<evidence type="ECO:0000256" key="12">
    <source>
        <dbReference type="SAM" id="MobiDB-lite"/>
    </source>
</evidence>
<sequence length="370" mass="41777">MQALNQSAVGPEGASMLPVTVIGSVLMVLALLVGLPGNIFIIWSILARARRRSVTALLILNLAVADGSIMVLTPFFMVYLAYRNWLFGKVMCKLTYYLVCANMYASILLITLMSLYRLLVVVWPQRAVALTSRRCILWMLVGLWMLVFVLSLPPFIFRTVTEDIKGFKNMCHTNHTHPRYTVQQYATETVVGFLLPYAVIVCSYVGILRKIRRTRFKRHIRTEKLILAIIITFGLFWLPYHVVNVLQIAAALVPEMSTFKERLDNSRIITSSLIFISSSVNPILYTFIGKSYIRREGLAFMARLFETTGRDYSGQSCRNGPDKQQKVNLAGMEGEMEQDGGPERRESLSTTTPTGDVHVHVNLPANGKRM</sequence>
<dbReference type="InterPro" id="IPR000826">
    <property type="entry name" value="Formyl_rcpt-rel"/>
</dbReference>
<dbReference type="Ensembl" id="ENSDCDT00010000042.1">
    <property type="protein sequence ID" value="ENSDCDP00010000041.1"/>
    <property type="gene ID" value="ENSDCDG00010000026.1"/>
</dbReference>
<dbReference type="InterPro" id="IPR017452">
    <property type="entry name" value="GPCR_Rhodpsn_7TM"/>
</dbReference>
<keyword evidence="3" id="KW-0597">Phosphoprotein</keyword>
<dbReference type="Pfam" id="PF00001">
    <property type="entry name" value="7tm_1"/>
    <property type="match status" value="1"/>
</dbReference>
<reference evidence="15 16" key="1">
    <citation type="submission" date="2020-06" db="EMBL/GenBank/DDBJ databases">
        <authorList>
            <consortium name="Wellcome Sanger Institute Data Sharing"/>
        </authorList>
    </citation>
    <scope>NUCLEOTIDE SEQUENCE [LARGE SCALE GENOMIC DNA]</scope>
</reference>
<reference evidence="15" key="3">
    <citation type="submission" date="2025-09" db="UniProtKB">
        <authorList>
            <consortium name="Ensembl"/>
        </authorList>
    </citation>
    <scope>IDENTIFICATION</scope>
</reference>
<feature type="transmembrane region" description="Helical" evidence="13">
    <location>
        <begin position="225"/>
        <end position="248"/>
    </location>
</feature>
<dbReference type="InterPro" id="IPR000276">
    <property type="entry name" value="GPCR_Rhodpsn"/>
</dbReference>
<keyword evidence="9" id="KW-0325">Glycoprotein</keyword>
<dbReference type="GO" id="GO:0007200">
    <property type="term" value="P:phospholipase C-activating G protein-coupled receptor signaling pathway"/>
    <property type="evidence" value="ECO:0007669"/>
    <property type="project" value="TreeGrafter"/>
</dbReference>
<feature type="transmembrane region" description="Helical" evidence="13">
    <location>
        <begin position="94"/>
        <end position="123"/>
    </location>
</feature>
<feature type="region of interest" description="Disordered" evidence="12">
    <location>
        <begin position="333"/>
        <end position="356"/>
    </location>
</feature>
<keyword evidence="6" id="KW-0297">G-protein coupled receptor</keyword>
<feature type="transmembrane region" description="Helical" evidence="13">
    <location>
        <begin position="268"/>
        <end position="288"/>
    </location>
</feature>
<dbReference type="GO" id="GO:0006954">
    <property type="term" value="P:inflammatory response"/>
    <property type="evidence" value="ECO:0007669"/>
    <property type="project" value="TreeGrafter"/>
</dbReference>
<dbReference type="InterPro" id="IPR003981">
    <property type="entry name" value="Leukotriene_B4_rcpt"/>
</dbReference>
<evidence type="ECO:0000259" key="14">
    <source>
        <dbReference type="PROSITE" id="PS50262"/>
    </source>
</evidence>
<dbReference type="FunFam" id="1.20.1070.10:FF:000109">
    <property type="entry name" value="Leukotriene B4 receptor"/>
    <property type="match status" value="1"/>
</dbReference>
<dbReference type="PANTHER" id="PTHR24225:SF72">
    <property type="entry name" value="G-PROTEIN COUPLED RECEPTORS FAMILY 1 PROFILE DOMAIN-CONTAINING PROTEIN-RELATED"/>
    <property type="match status" value="1"/>
</dbReference>
<dbReference type="PRINTS" id="PR00237">
    <property type="entry name" value="GPCRRHODOPSN"/>
</dbReference>
<evidence type="ECO:0000256" key="6">
    <source>
        <dbReference type="ARBA" id="ARBA00023040"/>
    </source>
</evidence>
<dbReference type="GeneTree" id="ENSGT00950000182966"/>
<dbReference type="AlphaFoldDB" id="A0AAY3ZYU2"/>
<dbReference type="PANTHER" id="PTHR24225">
    <property type="entry name" value="CHEMOTACTIC RECEPTOR"/>
    <property type="match status" value="1"/>
</dbReference>
<organism evidence="15 16">
    <name type="scientific">Denticeps clupeoides</name>
    <name type="common">denticle herring</name>
    <dbReference type="NCBI Taxonomy" id="299321"/>
    <lineage>
        <taxon>Eukaryota</taxon>
        <taxon>Metazoa</taxon>
        <taxon>Chordata</taxon>
        <taxon>Craniata</taxon>
        <taxon>Vertebrata</taxon>
        <taxon>Euteleostomi</taxon>
        <taxon>Actinopterygii</taxon>
        <taxon>Neopterygii</taxon>
        <taxon>Teleostei</taxon>
        <taxon>Clupei</taxon>
        <taxon>Clupeiformes</taxon>
        <taxon>Denticipitoidei</taxon>
        <taxon>Denticipitidae</taxon>
        <taxon>Denticeps</taxon>
    </lineage>
</organism>
<evidence type="ECO:0000256" key="11">
    <source>
        <dbReference type="ARBA" id="ARBA00025736"/>
    </source>
</evidence>
<dbReference type="Proteomes" id="UP000694580">
    <property type="component" value="Chromosome 1"/>
</dbReference>
<keyword evidence="4 13" id="KW-0812">Transmembrane</keyword>
<evidence type="ECO:0000256" key="8">
    <source>
        <dbReference type="ARBA" id="ARBA00023170"/>
    </source>
</evidence>
<comment type="subcellular location">
    <subcellularLocation>
        <location evidence="1">Cell membrane</location>
        <topology evidence="1">Multi-pass membrane protein</topology>
    </subcellularLocation>
</comment>
<evidence type="ECO:0000256" key="3">
    <source>
        <dbReference type="ARBA" id="ARBA00022553"/>
    </source>
</evidence>
<dbReference type="PRINTS" id="PR01476">
    <property type="entry name" value="LTBRECEPTOR"/>
</dbReference>
<feature type="transmembrane region" description="Helical" evidence="13">
    <location>
        <begin position="135"/>
        <end position="157"/>
    </location>
</feature>
<keyword evidence="16" id="KW-1185">Reference proteome</keyword>
<keyword evidence="7 13" id="KW-0472">Membrane</keyword>
<keyword evidence="8" id="KW-0675">Receptor</keyword>
<dbReference type="SUPFAM" id="SSF81321">
    <property type="entry name" value="Family A G protein-coupled receptor-like"/>
    <property type="match status" value="1"/>
</dbReference>
<evidence type="ECO:0000256" key="1">
    <source>
        <dbReference type="ARBA" id="ARBA00004651"/>
    </source>
</evidence>
<evidence type="ECO:0000256" key="5">
    <source>
        <dbReference type="ARBA" id="ARBA00022989"/>
    </source>
</evidence>
<evidence type="ECO:0000313" key="15">
    <source>
        <dbReference type="Ensembl" id="ENSDCDP00010000041.1"/>
    </source>
</evidence>
<dbReference type="GO" id="GO:0005886">
    <property type="term" value="C:plasma membrane"/>
    <property type="evidence" value="ECO:0007669"/>
    <property type="project" value="UniProtKB-SubCell"/>
</dbReference>
<keyword evidence="10" id="KW-0807">Transducer</keyword>
<reference evidence="15" key="2">
    <citation type="submission" date="2025-08" db="UniProtKB">
        <authorList>
            <consortium name="Ensembl"/>
        </authorList>
    </citation>
    <scope>IDENTIFICATION</scope>
</reference>
<evidence type="ECO:0000256" key="10">
    <source>
        <dbReference type="ARBA" id="ARBA00023224"/>
    </source>
</evidence>
<dbReference type="Gene3D" id="1.20.1070.10">
    <property type="entry name" value="Rhodopsin 7-helix transmembrane proteins"/>
    <property type="match status" value="1"/>
</dbReference>
<feature type="transmembrane region" description="Helical" evidence="13">
    <location>
        <begin position="58"/>
        <end position="82"/>
    </location>
</feature>
<feature type="transmembrane region" description="Helical" evidence="13">
    <location>
        <begin position="20"/>
        <end position="46"/>
    </location>
</feature>
<dbReference type="GO" id="GO:0007204">
    <property type="term" value="P:positive regulation of cytosolic calcium ion concentration"/>
    <property type="evidence" value="ECO:0007669"/>
    <property type="project" value="TreeGrafter"/>
</dbReference>
<feature type="transmembrane region" description="Helical" evidence="13">
    <location>
        <begin position="185"/>
        <end position="205"/>
    </location>
</feature>
<dbReference type="PROSITE" id="PS50262">
    <property type="entry name" value="G_PROTEIN_RECEP_F1_2"/>
    <property type="match status" value="1"/>
</dbReference>
<name>A0AAY3ZYU2_9TELE</name>
<gene>
    <name evidence="15" type="primary">ltb4r2a</name>
</gene>
<evidence type="ECO:0000256" key="9">
    <source>
        <dbReference type="ARBA" id="ARBA00023180"/>
    </source>
</evidence>
<comment type="similarity">
    <text evidence="11">Belongs to the chemokine-like receptor (CMKLR) family.</text>
</comment>
<dbReference type="RefSeq" id="XP_028841703.1">
    <property type="nucleotide sequence ID" value="XM_028985870.1"/>
</dbReference>
<evidence type="ECO:0000256" key="2">
    <source>
        <dbReference type="ARBA" id="ARBA00022475"/>
    </source>
</evidence>
<feature type="domain" description="G-protein coupled receptors family 1 profile" evidence="14">
    <location>
        <begin position="37"/>
        <end position="285"/>
    </location>
</feature>